<dbReference type="GO" id="GO:0051645">
    <property type="term" value="P:Golgi localization"/>
    <property type="evidence" value="ECO:0007669"/>
    <property type="project" value="TreeGrafter"/>
</dbReference>
<dbReference type="Proteomes" id="UP000281677">
    <property type="component" value="Unassembled WGS sequence"/>
</dbReference>
<dbReference type="Gene3D" id="2.130.10.10">
    <property type="entry name" value="YVTN repeat-like/Quinoprotein amine dehydrogenase"/>
    <property type="match status" value="1"/>
</dbReference>
<dbReference type="PANTHER" id="PTHR10121">
    <property type="entry name" value="COATOMER SUBUNIT DELTA"/>
    <property type="match status" value="1"/>
</dbReference>
<protein>
    <recommendedName>
        <fullName evidence="11">Coatomer subunit delta</fullName>
    </recommendedName>
</protein>
<dbReference type="InterPro" id="IPR028565">
    <property type="entry name" value="MHD"/>
</dbReference>
<dbReference type="FunFam" id="3.30.450.60:FF:000003">
    <property type="entry name" value="Coatomer subunit delta"/>
    <property type="match status" value="1"/>
</dbReference>
<keyword evidence="9 11" id="KW-0472">Membrane</keyword>
<keyword evidence="7 11" id="KW-0653">Protein transport</keyword>
<dbReference type="InterPro" id="IPR015943">
    <property type="entry name" value="WD40/YVTN_repeat-like_dom_sf"/>
</dbReference>
<dbReference type="SUPFAM" id="SSF49447">
    <property type="entry name" value="Second domain of Mu2 adaptin subunit (ap50) of ap2 adaptor"/>
    <property type="match status" value="1"/>
</dbReference>
<dbReference type="InterPro" id="IPR024977">
    <property type="entry name" value="Apc4-like_WD40_dom"/>
</dbReference>
<dbReference type="InterPro" id="IPR027059">
    <property type="entry name" value="Coatomer_dsu"/>
</dbReference>
<dbReference type="InterPro" id="IPR011012">
    <property type="entry name" value="Longin-like_dom_sf"/>
</dbReference>
<feature type="domain" description="MHD" evidence="13">
    <location>
        <begin position="299"/>
        <end position="548"/>
    </location>
</feature>
<comment type="function">
    <text evidence="11">The coatomer is a cytosolic protein complex that binds to dilysine motifs and reversibly associates with Golgi non-clathrin-coated vesicles, which further mediate biosynthetic protein transport from the ER, via the Golgi up to the trans Golgi network.</text>
</comment>
<feature type="compositionally biased region" description="Low complexity" evidence="12">
    <location>
        <begin position="266"/>
        <end position="294"/>
    </location>
</feature>
<dbReference type="GO" id="GO:0000139">
    <property type="term" value="C:Golgi membrane"/>
    <property type="evidence" value="ECO:0007669"/>
    <property type="project" value="UniProtKB-SubCell"/>
</dbReference>
<dbReference type="GO" id="GO:0030126">
    <property type="term" value="C:COPI vesicle coat"/>
    <property type="evidence" value="ECO:0007669"/>
    <property type="project" value="UniProtKB-UniRule"/>
</dbReference>
<evidence type="ECO:0000259" key="13">
    <source>
        <dbReference type="PROSITE" id="PS51072"/>
    </source>
</evidence>
<feature type="compositionally biased region" description="Basic and acidic residues" evidence="12">
    <location>
        <begin position="155"/>
        <end position="177"/>
    </location>
</feature>
<reference evidence="14 15" key="1">
    <citation type="journal article" date="2018" name="BMC Genomics">
        <title>Genomic evidence for intraspecific hybridization in a clonal and extremely halotolerant yeast.</title>
        <authorList>
            <person name="Gostincar C."/>
            <person name="Stajich J.E."/>
            <person name="Zupancic J."/>
            <person name="Zalar P."/>
            <person name="Gunde-Cimerman N."/>
        </authorList>
    </citation>
    <scope>NUCLEOTIDE SEQUENCE [LARGE SCALE GENOMIC DNA]</scope>
    <source>
        <strain evidence="14 15">EXF-120</strain>
    </source>
</reference>
<dbReference type="PROSITE" id="PS51072">
    <property type="entry name" value="MHD"/>
    <property type="match status" value="1"/>
</dbReference>
<dbReference type="InterPro" id="IPR024790">
    <property type="entry name" value="APC4_long_dom"/>
</dbReference>
<comment type="subunit">
    <text evidence="3 11">Oligomeric complex that consists of at least the alpha, beta, beta', gamma, delta, epsilon and zeta subunits.</text>
</comment>
<keyword evidence="10" id="KW-0968">Cytoplasmic vesicle</keyword>
<proteinExistence type="inferred from homology"/>
<dbReference type="VEuPathDB" id="FungiDB:BTJ68_10945"/>
<keyword evidence="6 11" id="KW-0931">ER-Golgi transport</keyword>
<feature type="compositionally biased region" description="Gly residues" evidence="12">
    <location>
        <begin position="184"/>
        <end position="195"/>
    </location>
</feature>
<dbReference type="CDD" id="cd14830">
    <property type="entry name" value="Delta_COP_N"/>
    <property type="match status" value="1"/>
</dbReference>
<evidence type="ECO:0000256" key="6">
    <source>
        <dbReference type="ARBA" id="ARBA00022892"/>
    </source>
</evidence>
<feature type="region of interest" description="Disordered" evidence="12">
    <location>
        <begin position="155"/>
        <end position="244"/>
    </location>
</feature>
<dbReference type="InterPro" id="IPR036168">
    <property type="entry name" value="AP2_Mu_C_sf"/>
</dbReference>
<dbReference type="Pfam" id="PF12896">
    <property type="entry name" value="ANAPC4"/>
    <property type="match status" value="1"/>
</dbReference>
<evidence type="ECO:0000256" key="3">
    <source>
        <dbReference type="ARBA" id="ARBA00011775"/>
    </source>
</evidence>
<evidence type="ECO:0000256" key="4">
    <source>
        <dbReference type="ARBA" id="ARBA00022448"/>
    </source>
</evidence>
<feature type="region of interest" description="Disordered" evidence="12">
    <location>
        <begin position="256"/>
        <end position="294"/>
    </location>
</feature>
<evidence type="ECO:0000256" key="10">
    <source>
        <dbReference type="ARBA" id="ARBA00023329"/>
    </source>
</evidence>
<dbReference type="SUPFAM" id="SSF101898">
    <property type="entry name" value="NHL repeat"/>
    <property type="match status" value="1"/>
</dbReference>
<dbReference type="Gene3D" id="3.30.450.60">
    <property type="match status" value="1"/>
</dbReference>
<dbReference type="OrthoDB" id="10266042at2759"/>
<evidence type="ECO:0000256" key="2">
    <source>
        <dbReference type="ARBA" id="ARBA00010516"/>
    </source>
</evidence>
<dbReference type="PANTHER" id="PTHR10121:SF0">
    <property type="entry name" value="COATOMER SUBUNIT DELTA"/>
    <property type="match status" value="1"/>
</dbReference>
<keyword evidence="8 11" id="KW-0333">Golgi apparatus</keyword>
<accession>A0A3M7J2M9</accession>
<comment type="caution">
    <text evidence="14">The sequence shown here is derived from an EMBL/GenBank/DDBJ whole genome shotgun (WGS) entry which is preliminary data.</text>
</comment>
<gene>
    <name evidence="14" type="ORF">D0859_04077</name>
</gene>
<dbReference type="CDD" id="cd09254">
    <property type="entry name" value="AP_delta-COPI_MHD"/>
    <property type="match status" value="1"/>
</dbReference>
<dbReference type="InterPro" id="IPR022775">
    <property type="entry name" value="AP_mu_sigma_su"/>
</dbReference>
<dbReference type="EMBL" id="QWIT01000087">
    <property type="protein sequence ID" value="RMZ31826.1"/>
    <property type="molecule type" value="Genomic_DNA"/>
</dbReference>
<dbReference type="SUPFAM" id="SSF64356">
    <property type="entry name" value="SNARE-like"/>
    <property type="match status" value="1"/>
</dbReference>
<dbReference type="Pfam" id="PF00928">
    <property type="entry name" value="Adap_comp_sub"/>
    <property type="match status" value="1"/>
</dbReference>
<evidence type="ECO:0000256" key="7">
    <source>
        <dbReference type="ARBA" id="ARBA00022927"/>
    </source>
</evidence>
<evidence type="ECO:0000256" key="11">
    <source>
        <dbReference type="RuleBase" id="RU366052"/>
    </source>
</evidence>
<dbReference type="Gene3D" id="2.60.40.1170">
    <property type="entry name" value="Mu homology domain, subdomain B"/>
    <property type="match status" value="2"/>
</dbReference>
<name>A0A3M7J2M9_HORWE</name>
<dbReference type="GO" id="GO:0006890">
    <property type="term" value="P:retrograde vesicle-mediated transport, Golgi to endoplasmic reticulum"/>
    <property type="evidence" value="ECO:0007669"/>
    <property type="project" value="UniProtKB-UniRule"/>
</dbReference>
<comment type="subcellular location">
    <subcellularLocation>
        <location evidence="11">Cytoplasm</location>
    </subcellularLocation>
    <subcellularLocation>
        <location evidence="1 11">Golgi apparatus membrane</location>
        <topology evidence="1 11">Peripheral membrane protein</topology>
        <orientation evidence="1 11">Cytoplasmic side</orientation>
    </subcellularLocation>
    <subcellularLocation>
        <location evidence="11">Cytoplasmic vesicle</location>
        <location evidence="11">COPI-coated vesicle membrane</location>
        <topology evidence="11">Peripheral membrane protein</topology>
        <orientation evidence="11">Cytoplasmic side</orientation>
    </subcellularLocation>
</comment>
<dbReference type="GO" id="GO:0006888">
    <property type="term" value="P:endoplasmic reticulum to Golgi vesicle-mediated transport"/>
    <property type="evidence" value="ECO:0007669"/>
    <property type="project" value="TreeGrafter"/>
</dbReference>
<evidence type="ECO:0000256" key="8">
    <source>
        <dbReference type="ARBA" id="ARBA00023034"/>
    </source>
</evidence>
<evidence type="ECO:0000256" key="12">
    <source>
        <dbReference type="SAM" id="MobiDB-lite"/>
    </source>
</evidence>
<keyword evidence="5 11" id="KW-0963">Cytoplasm</keyword>
<sequence length="1352" mass="146756">MVVLSAAVTTRSGKPIIARSFRQIARSRVEALLASFPKLADTTHSSQHTTVEQDNVRFVYQPLDELYMVLITNRQSNILQDINTLHLFAQVVSSICRSLEEREIMRCAFELLSAFDEVVTLGYRENLTLSQIRTFLDMESHEERIQEIISRNKELEASEERKRKAKQLEMQRKEMMRGARSNSGMGGGMGMGGNMGMPRTPTYSPAPQPATPAADSYDSYNAAKNPNFGKPMPTRGKGMQLGKKKTTSTMYDQVRGDLGADGEANAPLAGVPQQAAPPVQPTVPSQGSAGAAAASMAGGEPIQVTIAEALSARLSREGQLESFEVKGDLQLRISDPSLTQLRLALALGDTKGAQLNAHPKVDKTQFKNNNIIQLTDTSKGFPANNSIQVMRWRLTAKPEDVGEPPIKFTVWSSEIAANTYSITVEYEATSQDTLKDVTVTIPYSTSEPSVSSFDAVYEVSGDSIDWTIGDVDESNPSGSFEFEAQTAGDENEFFPMSVQFSRAAPWVDVDVGGVSLVSEGADVGFGRNSGQAHSSVILVNPANAAMEEDFMTLPILSEKHFQGGATPANVKDLVAYCDAHDLVAIATENHDVVVYRINGQPAFTIKRHNGDAEVTALKWKWDGSALAIGWNDGSFALHSGENGRLLSQGSVRGNGKDKGWKLDLAPDFGYDDDDEEGGPVAARFSWMKHYAAGESHKSLDHGAEDGSLESLEQLTTTENWYASVSSDGDENNATLQAKRQDSQSAVSALVKTVSDLDPTVIMPKLSAIPAHGLRAGPDGNKFASQAAVDAVFESQSKAGNDGVNILLVCVSDGRILVLQDDEVEIGSINTGSGKPVACSSLALGSTHAIVSTAEEGLTTSLADIPTSALSSPLFHAVALSTKRINNLLPYVCHTIRCIQHDFTTGLNFPTRLLNNANMELAEKQEEGDIVSNLFHLAMTTEFTDTMKEWLVDIVKETNHKRWDQAINTMYANIHNHIFVNLLPALDRLGIAASALRGHARWHEGTDKFDAPPALFSNILSGVDALRLIAKKALLTVMTEHRQFRAFSKWLRVMIDVGVAGPGTKGAAETEEREVPNLDFPLILAYIKDILSGSSLAAFVNQPEGLRGEVSSSKELFAKPELNAVGYDKTAAALESLAGGSLGTQEPALNMPCTAVYLSAHVRQMDEQVTKWQGRVLREPESVPLHGASHSTRLLDTVMRTDTNSPSLSCMIETLEVEGENPQQVMVRTISSGHIDPSKKKAKTLSPAFIQFSAMEVLDAKFYANEILALVRDDENGYYIIQANQERQVRIAIPSSDGFIPEHLVIGGRRGKMVCLLFGNGGLEWKALDLETEASVEKAEEDVVDDFVMSGMD</sequence>
<dbReference type="GO" id="GO:0015031">
    <property type="term" value="P:protein transport"/>
    <property type="evidence" value="ECO:0007669"/>
    <property type="project" value="UniProtKB-KW"/>
</dbReference>
<dbReference type="Pfam" id="PF12894">
    <property type="entry name" value="ANAPC4_WD40"/>
    <property type="match status" value="1"/>
</dbReference>
<evidence type="ECO:0000256" key="5">
    <source>
        <dbReference type="ARBA" id="ARBA00022490"/>
    </source>
</evidence>
<evidence type="ECO:0000313" key="14">
    <source>
        <dbReference type="EMBL" id="RMZ31826.1"/>
    </source>
</evidence>
<dbReference type="Pfam" id="PF01217">
    <property type="entry name" value="Clat_adaptor_s"/>
    <property type="match status" value="1"/>
</dbReference>
<evidence type="ECO:0000313" key="15">
    <source>
        <dbReference type="Proteomes" id="UP000281677"/>
    </source>
</evidence>
<evidence type="ECO:0000256" key="1">
    <source>
        <dbReference type="ARBA" id="ARBA00004255"/>
    </source>
</evidence>
<comment type="similarity">
    <text evidence="2 11">Belongs to the adaptor complexes medium subunit family. Delta-COP subfamily.</text>
</comment>
<evidence type="ECO:0000256" key="9">
    <source>
        <dbReference type="ARBA" id="ARBA00023136"/>
    </source>
</evidence>
<keyword evidence="4 11" id="KW-0813">Transport</keyword>
<organism evidence="14 15">
    <name type="scientific">Hortaea werneckii</name>
    <name type="common">Black yeast</name>
    <name type="synonym">Cladosporium werneckii</name>
    <dbReference type="NCBI Taxonomy" id="91943"/>
    <lineage>
        <taxon>Eukaryota</taxon>
        <taxon>Fungi</taxon>
        <taxon>Dikarya</taxon>
        <taxon>Ascomycota</taxon>
        <taxon>Pezizomycotina</taxon>
        <taxon>Dothideomycetes</taxon>
        <taxon>Dothideomycetidae</taxon>
        <taxon>Mycosphaerellales</taxon>
        <taxon>Teratosphaeriaceae</taxon>
        <taxon>Hortaea</taxon>
    </lineage>
</organism>